<dbReference type="Gene3D" id="3.30.565.10">
    <property type="entry name" value="Histidine kinase-like ATPase, C-terminal domain"/>
    <property type="match status" value="1"/>
</dbReference>
<dbReference type="SMART" id="SM00387">
    <property type="entry name" value="HATPase_c"/>
    <property type="match status" value="1"/>
</dbReference>
<dbReference type="InterPro" id="IPR003607">
    <property type="entry name" value="HD/PDEase_dom"/>
</dbReference>
<dbReference type="InterPro" id="IPR004358">
    <property type="entry name" value="Sig_transdc_His_kin-like_C"/>
</dbReference>
<dbReference type="EMBL" id="QFZK01000002">
    <property type="protein sequence ID" value="RFO97877.1"/>
    <property type="molecule type" value="Genomic_DNA"/>
</dbReference>
<dbReference type="InterPro" id="IPR036097">
    <property type="entry name" value="HisK_dim/P_sf"/>
</dbReference>
<dbReference type="InterPro" id="IPR003661">
    <property type="entry name" value="HisK_dim/P_dom"/>
</dbReference>
<dbReference type="PROSITE" id="PS50109">
    <property type="entry name" value="HIS_KIN"/>
    <property type="match status" value="1"/>
</dbReference>
<gene>
    <name evidence="6" type="ORF">DIC66_03890</name>
</gene>
<dbReference type="InterPro" id="IPR052340">
    <property type="entry name" value="RNase_Y/CdgJ"/>
</dbReference>
<dbReference type="SUPFAM" id="SSF109604">
    <property type="entry name" value="HD-domain/PDEase-like"/>
    <property type="match status" value="1"/>
</dbReference>
<dbReference type="AlphaFoldDB" id="A0A3E1RET5"/>
<evidence type="ECO:0000313" key="6">
    <source>
        <dbReference type="EMBL" id="RFO97877.1"/>
    </source>
</evidence>
<dbReference type="Gene3D" id="1.10.3210.10">
    <property type="entry name" value="Hypothetical protein af1432"/>
    <property type="match status" value="1"/>
</dbReference>
<dbReference type="InterPro" id="IPR036890">
    <property type="entry name" value="HATPase_C_sf"/>
</dbReference>
<accession>A0A3E1RET5</accession>
<dbReference type="InterPro" id="IPR029016">
    <property type="entry name" value="GAF-like_dom_sf"/>
</dbReference>
<dbReference type="InterPro" id="IPR013976">
    <property type="entry name" value="HDOD"/>
</dbReference>
<dbReference type="Pfam" id="PF08668">
    <property type="entry name" value="HDOD"/>
    <property type="match status" value="1"/>
</dbReference>
<feature type="domain" description="HDOD" evidence="5">
    <location>
        <begin position="17"/>
        <end position="211"/>
    </location>
</feature>
<sequence>MIQPDQDIRHRLMVARLPTMPQILLKLLELCQADGAGMAEMAKLIANDPGMTIKILNVANSAAYQRGGQKTGLMQALSAMGSDMIKTLVINESVLQAFNGFSGSASNDLRRFWKHALSTAVMAREIARAMDYAQPEEAYLAGLLHDVGRLALLAAAPAEYAVNFQADDSDGLCAIEMRTLQISHVEAGAWVVERWNLDSFMADAILYHHELALRVEGAHPLIRMVNLAHQLANHDPALPIAAEAGALCKLSGDNLLAISQGAAAQVLKAAGFLGIDLAGVDDFVAPTAVAPPAPKVDPAQQRLGDEIRNMTLLSELGQAFARQKDEVQLLKVVRQNAQLLFGLTDPTVFLMDSNGPALRGASVSEQHQRLAGFAIPLAVGGVIAEAAIQQRVDFLGRQAGLQSLADEQLLRIFNADFVLCVPMVVGSQCVGVLVGGVAAWQVADLQGRQKFLQSFAAQAATAWQALTRDRGDMDPRLDAVRQEHRESSRRVVHEVNNPLAIIKNYLEVLDDKLTRQEPVGGEISVLHEEIDRIGNIMGEFVGVAPKAQRGTTDINEAVNKLVQLFRDSKFLPPSVEIAVRLPPQACEIEGSADTLKQILVNLVKNSVEVLPKGGRIDIVNNGQVQRNGRFYYALCVSDNGPGIPSEHRSKLFTPVQSSKAGPNRGIGLSIVQGLVKKLGGTIACVSTSTKGTMFEICLPLPAAQAQAAIAPSVQDFV</sequence>
<evidence type="ECO:0000256" key="1">
    <source>
        <dbReference type="ARBA" id="ARBA00000085"/>
    </source>
</evidence>
<dbReference type="OrthoDB" id="9797768at2"/>
<evidence type="ECO:0000259" key="5">
    <source>
        <dbReference type="PROSITE" id="PS51833"/>
    </source>
</evidence>
<dbReference type="NCBIfam" id="TIGR00277">
    <property type="entry name" value="HDIG"/>
    <property type="match status" value="1"/>
</dbReference>
<dbReference type="SUPFAM" id="SSF55874">
    <property type="entry name" value="ATPase domain of HSP90 chaperone/DNA topoisomerase II/histidine kinase"/>
    <property type="match status" value="1"/>
</dbReference>
<dbReference type="PROSITE" id="PS51833">
    <property type="entry name" value="HDOD"/>
    <property type="match status" value="1"/>
</dbReference>
<proteinExistence type="predicted"/>
<protein>
    <recommendedName>
        <fullName evidence="2">histidine kinase</fullName>
        <ecNumber evidence="2">2.7.13.3</ecNumber>
    </recommendedName>
</protein>
<dbReference type="CDD" id="cd00082">
    <property type="entry name" value="HisKA"/>
    <property type="match status" value="1"/>
</dbReference>
<feature type="domain" description="Histidine kinase" evidence="4">
    <location>
        <begin position="490"/>
        <end position="702"/>
    </location>
</feature>
<keyword evidence="7" id="KW-1185">Reference proteome</keyword>
<evidence type="ECO:0000256" key="3">
    <source>
        <dbReference type="ARBA" id="ARBA00022553"/>
    </source>
</evidence>
<dbReference type="EC" id="2.7.13.3" evidence="2"/>
<dbReference type="Gene3D" id="3.30.450.40">
    <property type="match status" value="1"/>
</dbReference>
<dbReference type="SUPFAM" id="SSF47384">
    <property type="entry name" value="Homodimeric domain of signal transducing histidine kinase"/>
    <property type="match status" value="1"/>
</dbReference>
<dbReference type="PRINTS" id="PR00344">
    <property type="entry name" value="BCTRLSENSOR"/>
</dbReference>
<keyword evidence="6" id="KW-0808">Transferase</keyword>
<dbReference type="SUPFAM" id="SSF55781">
    <property type="entry name" value="GAF domain-like"/>
    <property type="match status" value="1"/>
</dbReference>
<dbReference type="PANTHER" id="PTHR33525">
    <property type="match status" value="1"/>
</dbReference>
<dbReference type="InterPro" id="IPR003594">
    <property type="entry name" value="HATPase_dom"/>
</dbReference>
<organism evidence="6 7">
    <name type="scientific">Rhodoferax lacus</name>
    <dbReference type="NCBI Taxonomy" id="2184758"/>
    <lineage>
        <taxon>Bacteria</taxon>
        <taxon>Pseudomonadati</taxon>
        <taxon>Pseudomonadota</taxon>
        <taxon>Betaproteobacteria</taxon>
        <taxon>Burkholderiales</taxon>
        <taxon>Comamonadaceae</taxon>
        <taxon>Rhodoferax</taxon>
    </lineage>
</organism>
<dbReference type="Pfam" id="PF02518">
    <property type="entry name" value="HATPase_c"/>
    <property type="match status" value="1"/>
</dbReference>
<comment type="catalytic activity">
    <reaction evidence="1">
        <text>ATP + protein L-histidine = ADP + protein N-phospho-L-histidine.</text>
        <dbReference type="EC" id="2.7.13.3"/>
    </reaction>
</comment>
<dbReference type="CDD" id="cd00075">
    <property type="entry name" value="HATPase"/>
    <property type="match status" value="1"/>
</dbReference>
<evidence type="ECO:0000259" key="4">
    <source>
        <dbReference type="PROSITE" id="PS50109"/>
    </source>
</evidence>
<dbReference type="InterPro" id="IPR005467">
    <property type="entry name" value="His_kinase_dom"/>
</dbReference>
<dbReference type="GO" id="GO:0000155">
    <property type="term" value="F:phosphorelay sensor kinase activity"/>
    <property type="evidence" value="ECO:0007669"/>
    <property type="project" value="InterPro"/>
</dbReference>
<keyword evidence="3" id="KW-0597">Phosphoprotein</keyword>
<name>A0A3E1RET5_9BURK</name>
<dbReference type="CDD" id="cd00077">
    <property type="entry name" value="HDc"/>
    <property type="match status" value="1"/>
</dbReference>
<evidence type="ECO:0000256" key="2">
    <source>
        <dbReference type="ARBA" id="ARBA00012438"/>
    </source>
</evidence>
<dbReference type="Proteomes" id="UP000260665">
    <property type="component" value="Unassembled WGS sequence"/>
</dbReference>
<keyword evidence="6" id="KW-0418">Kinase</keyword>
<dbReference type="InterPro" id="IPR006675">
    <property type="entry name" value="HDIG_dom"/>
</dbReference>
<comment type="caution">
    <text evidence="6">The sequence shown here is derived from an EMBL/GenBank/DDBJ whole genome shotgun (WGS) entry which is preliminary data.</text>
</comment>
<evidence type="ECO:0000313" key="7">
    <source>
        <dbReference type="Proteomes" id="UP000260665"/>
    </source>
</evidence>
<dbReference type="PANTHER" id="PTHR33525:SF3">
    <property type="entry name" value="RIBONUCLEASE Y"/>
    <property type="match status" value="1"/>
</dbReference>
<reference evidence="6 7" key="1">
    <citation type="submission" date="2018-05" db="EMBL/GenBank/DDBJ databases">
        <title>Rhodoferax soyangensis sp.nov., isolated from an oligotrophic freshwater lake.</title>
        <authorList>
            <person name="Park M."/>
        </authorList>
    </citation>
    <scope>NUCLEOTIDE SEQUENCE [LARGE SCALE GENOMIC DNA]</scope>
    <source>
        <strain evidence="6 7">IMCC26218</strain>
    </source>
</reference>
<dbReference type="Gene3D" id="1.10.287.130">
    <property type="match status" value="1"/>
</dbReference>